<dbReference type="GO" id="GO:0030246">
    <property type="term" value="F:carbohydrate binding"/>
    <property type="evidence" value="ECO:0007669"/>
    <property type="project" value="InterPro"/>
</dbReference>
<dbReference type="Proteomes" id="UP000321419">
    <property type="component" value="Unassembled WGS sequence"/>
</dbReference>
<dbReference type="InterPro" id="IPR008183">
    <property type="entry name" value="Aldose_1/G6P_1-epimerase"/>
</dbReference>
<protein>
    <submittedName>
        <fullName evidence="4">Aldose 1-epimerase</fullName>
    </submittedName>
</protein>
<sequence length="329" mass="36681">MRDSTMANSIVEYTLSNQTNESISIINYGARLTSWITQIDNEKCNIILSYPDLNDYLSDPYYLGAIAGPYANRISNAQIHIDNKVCILDQNEGSNQLHGGQKALSDLFWQLDYHQKNALSLSITLPDGYNGYPGKTTFNVLYSFTTSNNDQSKLDIKFTITSNKKTIAGPTSHPYFNLNGSNNSAYGHVLKLAGAHYTPINTHAIPSGLILPVANTPFDYTSARVLNTTDKLDHNFLIEQTLNLHTVKQHATLKSADEKLALNVLSNYPAIQVYTGHHLKNPFKAFDGICLEPQFCPDSPNNPHFPFSYITPQVPLQTHISYCLTNFKS</sequence>
<dbReference type="Pfam" id="PF01263">
    <property type="entry name" value="Aldose_epim"/>
    <property type="match status" value="1"/>
</dbReference>
<evidence type="ECO:0000313" key="4">
    <source>
        <dbReference type="EMBL" id="GEK53990.1"/>
    </source>
</evidence>
<evidence type="ECO:0000256" key="1">
    <source>
        <dbReference type="ARBA" id="ARBA00006206"/>
    </source>
</evidence>
<evidence type="ECO:0000256" key="3">
    <source>
        <dbReference type="ARBA" id="ARBA00023277"/>
    </source>
</evidence>
<keyword evidence="3" id="KW-0119">Carbohydrate metabolism</keyword>
<gene>
    <name evidence="4" type="ORF">PES01_08350</name>
</gene>
<dbReference type="AlphaFoldDB" id="A0A510XSK5"/>
<dbReference type="InterPro" id="IPR011013">
    <property type="entry name" value="Gal_mutarotase_sf_dom"/>
</dbReference>
<dbReference type="GO" id="GO:0033499">
    <property type="term" value="P:galactose catabolic process via UDP-galactose, Leloir pathway"/>
    <property type="evidence" value="ECO:0007669"/>
    <property type="project" value="TreeGrafter"/>
</dbReference>
<dbReference type="Gene3D" id="2.70.98.10">
    <property type="match status" value="1"/>
</dbReference>
<reference evidence="4 5" key="1">
    <citation type="submission" date="2019-07" db="EMBL/GenBank/DDBJ databases">
        <title>Whole genome shotgun sequence of Pseudoalteromonas espejiana NBRC 102222.</title>
        <authorList>
            <person name="Hosoyama A."/>
            <person name="Uohara A."/>
            <person name="Ohji S."/>
            <person name="Ichikawa N."/>
        </authorList>
    </citation>
    <scope>NUCLEOTIDE SEQUENCE [LARGE SCALE GENOMIC DNA]</scope>
    <source>
        <strain evidence="4 5">NBRC 102222</strain>
    </source>
</reference>
<dbReference type="InterPro" id="IPR014718">
    <property type="entry name" value="GH-type_carb-bd"/>
</dbReference>
<evidence type="ECO:0000256" key="2">
    <source>
        <dbReference type="ARBA" id="ARBA00023235"/>
    </source>
</evidence>
<accession>A0A510XSK5</accession>
<organism evidence="4 5">
    <name type="scientific">Pseudoalteromonas espejiana</name>
    <dbReference type="NCBI Taxonomy" id="28107"/>
    <lineage>
        <taxon>Bacteria</taxon>
        <taxon>Pseudomonadati</taxon>
        <taxon>Pseudomonadota</taxon>
        <taxon>Gammaproteobacteria</taxon>
        <taxon>Alteromonadales</taxon>
        <taxon>Pseudoalteromonadaceae</taxon>
        <taxon>Pseudoalteromonas</taxon>
    </lineage>
</organism>
<keyword evidence="5" id="KW-1185">Reference proteome</keyword>
<dbReference type="PANTHER" id="PTHR10091">
    <property type="entry name" value="ALDOSE-1-EPIMERASE"/>
    <property type="match status" value="1"/>
</dbReference>
<dbReference type="PANTHER" id="PTHR10091:SF0">
    <property type="entry name" value="GALACTOSE MUTAROTASE"/>
    <property type="match status" value="1"/>
</dbReference>
<dbReference type="SUPFAM" id="SSF74650">
    <property type="entry name" value="Galactose mutarotase-like"/>
    <property type="match status" value="1"/>
</dbReference>
<comment type="caution">
    <text evidence="4">The sequence shown here is derived from an EMBL/GenBank/DDBJ whole genome shotgun (WGS) entry which is preliminary data.</text>
</comment>
<proteinExistence type="inferred from homology"/>
<dbReference type="EMBL" id="BJUM01000006">
    <property type="protein sequence ID" value="GEK53990.1"/>
    <property type="molecule type" value="Genomic_DNA"/>
</dbReference>
<dbReference type="GO" id="GO:0006006">
    <property type="term" value="P:glucose metabolic process"/>
    <property type="evidence" value="ECO:0007669"/>
    <property type="project" value="TreeGrafter"/>
</dbReference>
<dbReference type="GO" id="GO:0004034">
    <property type="term" value="F:aldose 1-epimerase activity"/>
    <property type="evidence" value="ECO:0007669"/>
    <property type="project" value="TreeGrafter"/>
</dbReference>
<comment type="similarity">
    <text evidence="1">Belongs to the aldose epimerase family.</text>
</comment>
<name>A0A510XSK5_9GAMM</name>
<dbReference type="InterPro" id="IPR047215">
    <property type="entry name" value="Galactose_mutarotase-like"/>
</dbReference>
<evidence type="ECO:0000313" key="5">
    <source>
        <dbReference type="Proteomes" id="UP000321419"/>
    </source>
</evidence>
<keyword evidence="2" id="KW-0413">Isomerase</keyword>
<dbReference type="CDD" id="cd09019">
    <property type="entry name" value="galactose_mutarotase_like"/>
    <property type="match status" value="1"/>
</dbReference>